<gene>
    <name evidence="8" type="ORF">DV515_00007442</name>
</gene>
<dbReference type="PANTHER" id="PTHR48071:SF24">
    <property type="entry name" value="DELETED IN MALIGNANT BRAIN TUMORS 1 PROTEIN-LIKE"/>
    <property type="match status" value="1"/>
</dbReference>
<proteinExistence type="predicted"/>
<feature type="compositionally biased region" description="Polar residues" evidence="6">
    <location>
        <begin position="365"/>
        <end position="383"/>
    </location>
</feature>
<dbReference type="GO" id="GO:0031638">
    <property type="term" value="P:zymogen activation"/>
    <property type="evidence" value="ECO:0007669"/>
    <property type="project" value="TreeGrafter"/>
</dbReference>
<dbReference type="PROSITE" id="PS50287">
    <property type="entry name" value="SRCR_2"/>
    <property type="match status" value="1"/>
</dbReference>
<dbReference type="InterPro" id="IPR036772">
    <property type="entry name" value="SRCR-like_dom_sf"/>
</dbReference>
<feature type="compositionally biased region" description="Low complexity" evidence="6">
    <location>
        <begin position="527"/>
        <end position="536"/>
    </location>
</feature>
<name>A0A3L8SHJ3_CHLGU</name>
<dbReference type="EMBL" id="QUSF01000019">
    <property type="protein sequence ID" value="RLW02214.1"/>
    <property type="molecule type" value="Genomic_DNA"/>
</dbReference>
<evidence type="ECO:0000256" key="5">
    <source>
        <dbReference type="PROSITE-ProRule" id="PRU00196"/>
    </source>
</evidence>
<dbReference type="SUPFAM" id="SSF56487">
    <property type="entry name" value="SRCR-like"/>
    <property type="match status" value="1"/>
</dbReference>
<keyword evidence="3 5" id="KW-1015">Disulfide bond</keyword>
<dbReference type="GO" id="GO:0004252">
    <property type="term" value="F:serine-type endopeptidase activity"/>
    <property type="evidence" value="ECO:0007669"/>
    <property type="project" value="TreeGrafter"/>
</dbReference>
<dbReference type="Pfam" id="PF00530">
    <property type="entry name" value="SRCR"/>
    <property type="match status" value="1"/>
</dbReference>
<evidence type="ECO:0000259" key="7">
    <source>
        <dbReference type="PROSITE" id="PS50287"/>
    </source>
</evidence>
<evidence type="ECO:0000313" key="8">
    <source>
        <dbReference type="EMBL" id="RLW02214.1"/>
    </source>
</evidence>
<feature type="compositionally biased region" description="Polar residues" evidence="6">
    <location>
        <begin position="227"/>
        <end position="237"/>
    </location>
</feature>
<evidence type="ECO:0000256" key="1">
    <source>
        <dbReference type="ARBA" id="ARBA00022729"/>
    </source>
</evidence>
<feature type="disulfide bond" evidence="5">
    <location>
        <begin position="114"/>
        <end position="175"/>
    </location>
</feature>
<sequence>MFLVKGKSSLNHFLGIDLEAQGEGSGCTAPTLDADQNPLANGAWWNQPEDDLNSLFKKIADWIKEQINKAPPQPQLRLASGGDRCSGRVEVFHDGKWGTVCDDYFNMNSAKVVCRQLQCGQAVSVLGLSYFGPSGKSIQLDDVQCRGTESHLWDCRHAGWGKHNCGLNEEVGVICSDASHSTVAPTGFNTAATVTTTTEPLTPAGKGKVKKQAANVMCGNFEQQGSDFLSHESQSGNDVPDPCNVSAGFSPTPSSTPAQTETPPAPETVAIHSEDVSSAPTPVTEEMTTLAPEIPTTVDEEPHNLPAELVSDVTTPAAETLSTLAGATVPPIAGPTDVPTAAVYAEPAVDTTSTVSTTAGPADVTASTVSPSAGPTDVPTATASAEPAGVTASTVSPTAGPTDVPTAVSPSAGPADVATSTVSPSAGPTDVTASTVSTTVGPADVTASTVSPSAGPTDVPTATVSPTAGPTDVPTATISAEPAVVTTPTVSPSAGPTDVPTAAVSPSAGPTDVPTAKVSSPAEPAHVTASTVSTTAGPADVTTATVSTTAGPADVPTVYPSPAPADITTISPSPAPADITTTPAEDTTPGAEGVYDFSILVRISSISLSKILLHSPMTALALATQ</sequence>
<feature type="compositionally biased region" description="Low complexity" evidence="6">
    <location>
        <begin position="250"/>
        <end position="262"/>
    </location>
</feature>
<dbReference type="PANTHER" id="PTHR48071">
    <property type="entry name" value="SRCR DOMAIN-CONTAINING PROTEIN"/>
    <property type="match status" value="1"/>
</dbReference>
<accession>A0A3L8SHJ3</accession>
<evidence type="ECO:0000256" key="4">
    <source>
        <dbReference type="ARBA" id="ARBA00023180"/>
    </source>
</evidence>
<feature type="compositionally biased region" description="Polar residues" evidence="6">
    <location>
        <begin position="446"/>
        <end position="478"/>
    </location>
</feature>
<dbReference type="InterPro" id="IPR001190">
    <property type="entry name" value="SRCR"/>
</dbReference>
<organism evidence="8 9">
    <name type="scientific">Chloebia gouldiae</name>
    <name type="common">Gouldian finch</name>
    <name type="synonym">Erythrura gouldiae</name>
    <dbReference type="NCBI Taxonomy" id="44316"/>
    <lineage>
        <taxon>Eukaryota</taxon>
        <taxon>Metazoa</taxon>
        <taxon>Chordata</taxon>
        <taxon>Craniata</taxon>
        <taxon>Vertebrata</taxon>
        <taxon>Euteleostomi</taxon>
        <taxon>Archelosauria</taxon>
        <taxon>Archosauria</taxon>
        <taxon>Dinosauria</taxon>
        <taxon>Saurischia</taxon>
        <taxon>Theropoda</taxon>
        <taxon>Coelurosauria</taxon>
        <taxon>Aves</taxon>
        <taxon>Neognathae</taxon>
        <taxon>Neoaves</taxon>
        <taxon>Telluraves</taxon>
        <taxon>Australaves</taxon>
        <taxon>Passeriformes</taxon>
        <taxon>Passeroidea</taxon>
        <taxon>Passeridae</taxon>
        <taxon>Chloebia</taxon>
    </lineage>
</organism>
<feature type="domain" description="SRCR" evidence="7">
    <location>
        <begin position="76"/>
        <end position="176"/>
    </location>
</feature>
<evidence type="ECO:0000256" key="6">
    <source>
        <dbReference type="SAM" id="MobiDB-lite"/>
    </source>
</evidence>
<dbReference type="AlphaFoldDB" id="A0A3L8SHJ3"/>
<dbReference type="SMART" id="SM00202">
    <property type="entry name" value="SR"/>
    <property type="match status" value="1"/>
</dbReference>
<dbReference type="Proteomes" id="UP000276834">
    <property type="component" value="Unassembled WGS sequence"/>
</dbReference>
<evidence type="ECO:0000313" key="9">
    <source>
        <dbReference type="Proteomes" id="UP000276834"/>
    </source>
</evidence>
<feature type="region of interest" description="Disordered" evidence="6">
    <location>
        <begin position="352"/>
        <end position="536"/>
    </location>
</feature>
<keyword evidence="9" id="KW-1185">Reference proteome</keyword>
<keyword evidence="1" id="KW-0732">Signal</keyword>
<dbReference type="Gene3D" id="3.10.250.10">
    <property type="entry name" value="SRCR-like domain"/>
    <property type="match status" value="1"/>
</dbReference>
<dbReference type="PRINTS" id="PR00258">
    <property type="entry name" value="SPERACTRCPTR"/>
</dbReference>
<dbReference type="GO" id="GO:0005886">
    <property type="term" value="C:plasma membrane"/>
    <property type="evidence" value="ECO:0007669"/>
    <property type="project" value="TreeGrafter"/>
</dbReference>
<keyword evidence="2" id="KW-0677">Repeat</keyword>
<dbReference type="FunFam" id="3.10.250.10:FF:000006">
    <property type="entry name" value="neurotrypsin isoform X2"/>
    <property type="match status" value="1"/>
</dbReference>
<comment type="caution">
    <text evidence="8">The sequence shown here is derived from an EMBL/GenBank/DDBJ whole genome shotgun (WGS) entry which is preliminary data.</text>
</comment>
<evidence type="ECO:0000256" key="2">
    <source>
        <dbReference type="ARBA" id="ARBA00022737"/>
    </source>
</evidence>
<feature type="region of interest" description="Disordered" evidence="6">
    <location>
        <begin position="227"/>
        <end position="265"/>
    </location>
</feature>
<dbReference type="OrthoDB" id="536948at2759"/>
<protein>
    <recommendedName>
        <fullName evidence="7">SRCR domain-containing protein</fullName>
    </recommendedName>
</protein>
<reference evidence="8 9" key="1">
    <citation type="journal article" date="2018" name="Proc. R. Soc. B">
        <title>A non-coding region near Follistatin controls head colour polymorphism in the Gouldian finch.</title>
        <authorList>
            <person name="Toomey M.B."/>
            <person name="Marques C.I."/>
            <person name="Andrade P."/>
            <person name="Araujo P.M."/>
            <person name="Sabatino S."/>
            <person name="Gazda M.A."/>
            <person name="Afonso S."/>
            <person name="Lopes R.J."/>
            <person name="Corbo J.C."/>
            <person name="Carneiro M."/>
        </authorList>
    </citation>
    <scope>NUCLEOTIDE SEQUENCE [LARGE SCALE GENOMIC DNA]</scope>
    <source>
        <strain evidence="8">Red01</strain>
        <tissue evidence="8">Muscle</tissue>
    </source>
</reference>
<evidence type="ECO:0000256" key="3">
    <source>
        <dbReference type="ARBA" id="ARBA00023157"/>
    </source>
</evidence>
<keyword evidence="4" id="KW-0325">Glycoprotein</keyword>
<feature type="compositionally biased region" description="Low complexity" evidence="6">
    <location>
        <begin position="429"/>
        <end position="440"/>
    </location>
</feature>
<feature type="disulfide bond" evidence="5">
    <location>
        <begin position="101"/>
        <end position="165"/>
    </location>
</feature>
<feature type="disulfide bond" evidence="5">
    <location>
        <begin position="145"/>
        <end position="155"/>
    </location>
</feature>
<feature type="region of interest" description="Disordered" evidence="6">
    <location>
        <begin position="570"/>
        <end position="591"/>
    </location>
</feature>